<organism evidence="2 3">
    <name type="scientific">Legionella maceachernii</name>
    <dbReference type="NCBI Taxonomy" id="466"/>
    <lineage>
        <taxon>Bacteria</taxon>
        <taxon>Pseudomonadati</taxon>
        <taxon>Pseudomonadota</taxon>
        <taxon>Gammaproteobacteria</taxon>
        <taxon>Legionellales</taxon>
        <taxon>Legionellaceae</taxon>
        <taxon>Legionella</taxon>
    </lineage>
</organism>
<dbReference type="EMBL" id="LNYL01000044">
    <property type="protein sequence ID" value="KTD25633.1"/>
    <property type="molecule type" value="Genomic_DNA"/>
</dbReference>
<feature type="region of interest" description="Disordered" evidence="1">
    <location>
        <begin position="724"/>
        <end position="759"/>
    </location>
</feature>
<comment type="caution">
    <text evidence="2">The sequence shown here is derived from an EMBL/GenBank/DDBJ whole genome shotgun (WGS) entry which is preliminary data.</text>
</comment>
<reference evidence="2 3" key="1">
    <citation type="submission" date="2015-11" db="EMBL/GenBank/DDBJ databases">
        <title>Genomic analysis of 38 Legionella species identifies large and diverse effector repertoires.</title>
        <authorList>
            <person name="Burstein D."/>
            <person name="Amaro F."/>
            <person name="Zusman T."/>
            <person name="Lifshitz Z."/>
            <person name="Cohen O."/>
            <person name="Gilbert J.A."/>
            <person name="Pupko T."/>
            <person name="Shuman H.A."/>
            <person name="Segal G."/>
        </authorList>
    </citation>
    <scope>NUCLEOTIDE SEQUENCE [LARGE SCALE GENOMIC DNA]</scope>
    <source>
        <strain evidence="2 3">PX-1-G2-E2</strain>
    </source>
</reference>
<protein>
    <submittedName>
        <fullName evidence="2">Uncharacterized protein</fullName>
    </submittedName>
</protein>
<evidence type="ECO:0000313" key="3">
    <source>
        <dbReference type="Proteomes" id="UP000054908"/>
    </source>
</evidence>
<dbReference type="STRING" id="466.Lmac_1997"/>
<evidence type="ECO:0000313" key="2">
    <source>
        <dbReference type="EMBL" id="KTD25633.1"/>
    </source>
</evidence>
<sequence length="1471" mass="169876">MPTVHIYEKVSDKVKEILQKLADGYQGKGLGREKLKGTKNTISVRYNDEIRLILIVKKDDLGHRHYHYIGQMDNHKHASNSLVQGRKDIEAMCARNGLSEDYQVLAKSTAYTFVPLTEEDAHLLPKTGDKREEAQWVRDYYLGQRLELTSEQEEPLRAAPGFGLTGAPGGGKTSVGTLYLIEKMAYQLLEAIKVGLLPEGSFLCYLTLSEALQQEMEEKLRTAPEFKEIGHLVFSMTYKKLTLRLHPELTALTAVEKDDCTRWYKNFMKSERHVLLANLSKRNEATKAKKKGEAIPPPAKEYPLISLEVFDELQQADVEKVYQEFRIISGYAQERDGKKNYLAYSSAEHHSHYSNSEQKRDFLFYVYCRYLQKLAEKRQFNLEFFRWTNKGEFCGGYLDEAQQVSLAMLENFIRASMCPREGKNEEPFFVVSIGTHQQGSYSPLSNADFVSSRFPMYTLTKTHRCPKKVIESANQVVSAKRIASPGASSETDISFIRPSREMENVLGEVKFFPQLMPDDWEKLRAHVSGNLHFAVLTWECYRKEAQEKLGTSLVFTFDEATGLEYDEVIIYLPLNNKNLIKVAPLFAQANATKDSEDKTKIPTNEYGSQKVNFAKPGQKNTEFDRIFDGIYIGKTRARKAVWVIQWITHFNKDLLNYLYSQCTFKHVDAVEATRVLCTNADWENELVRLYKLGQKEMSRNIFVRELKRKIEDFDAFLTEKGLRLPDAAPTPPLPSLPKAKSTPPTKKEKNKKTSLAKPSSLTSEDNAFFKDLNKGIDIIKKVFLNSSSFPEGLFDLDDSDDDCEEEGLPALPKETLKRIEFIEDEIPVTKDLQGLAQNLSQQFTLENLRQQYEKRIGSKEKFFALFFKTLLPLSQARQKNNCLLEEILQNAEKTSILWRFLEEKKELFDVLQSIFICREWLVSDWNRQRAQYYFPIEIFLRSAYGPRLLNNIINFFQKNTLKFELGMTARILLMPKNMQKQRWRELNPENEWFMYLLNSSIAGPLLSNLLANELKEAIFLIDKAGDNFLHYCVSRCNYALITQLDFRSGECHRLLDHKNNAQETPEQYAERLSLAAESQPAMRQAYKNLHVLLKNIREGVVHNKQPDVHLLKNFSVAYLKEMFIGNNDIETLSPEKLRDLAANFMQVFFKMKISPLEMPTAKGKKLSARLIYHVLQDDKKTQVLLEFLKANKLLFAHLDFEYLNKKSTPSNPVTQTYHWLERLFRPKNGLLLVDLFLSKEFGLREGLLKQIKGAEKKFYIRGLGKAWDHSEPTIDELLLKNLLQKENSPVKFRVLNELCSLEKEDPPFCSTQNSMFIEAIDENKDSILHHFIKTLCVEGVEEFCKIPCFSLLNLYLPNQRKVTPKMAVSILINLHLKYKEQGNNDAISKTEEKLEKLRKIRELLDSKEKELLSFSTDVRKVAEKEPEKEDKIKRNDPRFFTQQLAKEINADPRFQIESLPEGSADTLSKSG</sequence>
<dbReference type="OrthoDB" id="5651885at2"/>
<dbReference type="PATRIC" id="fig|466.6.peg.2114"/>
<dbReference type="Proteomes" id="UP000054908">
    <property type="component" value="Unassembled WGS sequence"/>
</dbReference>
<keyword evidence="3" id="KW-1185">Reference proteome</keyword>
<accession>A0A0W0W040</accession>
<dbReference type="SUPFAM" id="SSF52540">
    <property type="entry name" value="P-loop containing nucleoside triphosphate hydrolases"/>
    <property type="match status" value="1"/>
</dbReference>
<feature type="region of interest" description="Disordered" evidence="1">
    <location>
        <begin position="1451"/>
        <end position="1471"/>
    </location>
</feature>
<evidence type="ECO:0000256" key="1">
    <source>
        <dbReference type="SAM" id="MobiDB-lite"/>
    </source>
</evidence>
<name>A0A0W0W040_9GAMM</name>
<dbReference type="RefSeq" id="WP_115304873.1">
    <property type="nucleotide sequence ID" value="NZ_CAAAIB010000002.1"/>
</dbReference>
<gene>
    <name evidence="2" type="ORF">Lmac_1997</name>
</gene>
<dbReference type="InterPro" id="IPR027417">
    <property type="entry name" value="P-loop_NTPase"/>
</dbReference>
<proteinExistence type="predicted"/>